<sequence>MEVTGGRPDLLAAFAFLLLVSVMSLVYIGRKITVKQGHPSECGSEKKEEVAQRKAVDNKAGPSTKIPEQDSMNFYVVISFRGEDTRKGFTSHLHKELRSRGITTFIDSERLEKGPRINDLFKCIEESKIFVPIFSKNYADSTWCLKEIAKMVDVIHHFQSEVY</sequence>
<evidence type="ECO:0000256" key="1">
    <source>
        <dbReference type="ARBA" id="ARBA00011982"/>
    </source>
</evidence>
<feature type="compositionally biased region" description="Basic and acidic residues" evidence="5">
    <location>
        <begin position="43"/>
        <end position="57"/>
    </location>
</feature>
<dbReference type="AlphaFoldDB" id="A0A5K0Y1D7"/>
<dbReference type="InterPro" id="IPR000157">
    <property type="entry name" value="TIR_dom"/>
</dbReference>
<dbReference type="Gramene" id="NC11G0241200.1">
    <property type="protein sequence ID" value="NC11G0241200.1:cds"/>
    <property type="gene ID" value="NC11G0241200"/>
</dbReference>
<gene>
    <name evidence="7" type="ORF">NYM_LOCUS7160</name>
</gene>
<evidence type="ECO:0000256" key="2">
    <source>
        <dbReference type="ARBA" id="ARBA00022801"/>
    </source>
</evidence>
<dbReference type="GO" id="GO:0061809">
    <property type="term" value="F:NAD+ nucleosidase activity, cyclic ADP-ribose generating"/>
    <property type="evidence" value="ECO:0007669"/>
    <property type="project" value="UniProtKB-EC"/>
</dbReference>
<dbReference type="PANTHER" id="PTHR32009:SF39">
    <property type="entry name" value="TIR DOMAIN-CONTAINING PROTEIN"/>
    <property type="match status" value="1"/>
</dbReference>
<comment type="catalytic activity">
    <reaction evidence="4">
        <text>NAD(+) + H2O = ADP-D-ribose + nicotinamide + H(+)</text>
        <dbReference type="Rhea" id="RHEA:16301"/>
        <dbReference type="ChEBI" id="CHEBI:15377"/>
        <dbReference type="ChEBI" id="CHEBI:15378"/>
        <dbReference type="ChEBI" id="CHEBI:17154"/>
        <dbReference type="ChEBI" id="CHEBI:57540"/>
        <dbReference type="ChEBI" id="CHEBI:57967"/>
        <dbReference type="EC" id="3.2.2.6"/>
    </reaction>
    <physiologicalReaction direction="left-to-right" evidence="4">
        <dbReference type="Rhea" id="RHEA:16302"/>
    </physiologicalReaction>
</comment>
<reference evidence="7" key="1">
    <citation type="submission" date="2019-09" db="EMBL/GenBank/DDBJ databases">
        <authorList>
            <person name="Zhang L."/>
        </authorList>
    </citation>
    <scope>NUCLEOTIDE SEQUENCE</scope>
</reference>
<feature type="domain" description="TIR" evidence="6">
    <location>
        <begin position="72"/>
        <end position="163"/>
    </location>
</feature>
<dbReference type="PROSITE" id="PS50104">
    <property type="entry name" value="TIR"/>
    <property type="match status" value="1"/>
</dbReference>
<dbReference type="InterPro" id="IPR035897">
    <property type="entry name" value="Toll_tir_struct_dom_sf"/>
</dbReference>
<dbReference type="SMART" id="SM00255">
    <property type="entry name" value="TIR"/>
    <property type="match status" value="1"/>
</dbReference>
<evidence type="ECO:0000256" key="5">
    <source>
        <dbReference type="SAM" id="MobiDB-lite"/>
    </source>
</evidence>
<proteinExistence type="predicted"/>
<evidence type="ECO:0000256" key="4">
    <source>
        <dbReference type="ARBA" id="ARBA00047304"/>
    </source>
</evidence>
<dbReference type="GO" id="GO:0007165">
    <property type="term" value="P:signal transduction"/>
    <property type="evidence" value="ECO:0007669"/>
    <property type="project" value="InterPro"/>
</dbReference>
<name>A0A5K0Y1D7_9MAGN</name>
<feature type="region of interest" description="Disordered" evidence="5">
    <location>
        <begin position="37"/>
        <end position="67"/>
    </location>
</feature>
<accession>A0A5K0Y1D7</accession>
<evidence type="ECO:0000259" key="6">
    <source>
        <dbReference type="PROSITE" id="PS50104"/>
    </source>
</evidence>
<dbReference type="EMBL" id="LR721776">
    <property type="protein sequence ID" value="VVV71047.1"/>
    <property type="molecule type" value="Genomic_DNA"/>
</dbReference>
<keyword evidence="3" id="KW-0520">NAD</keyword>
<keyword evidence="2" id="KW-0378">Hydrolase</keyword>
<dbReference type="SUPFAM" id="SSF52200">
    <property type="entry name" value="Toll/Interleukin receptor TIR domain"/>
    <property type="match status" value="1"/>
</dbReference>
<organism evidence="7">
    <name type="scientific">Nymphaea colorata</name>
    <name type="common">pocket water lily</name>
    <dbReference type="NCBI Taxonomy" id="210225"/>
    <lineage>
        <taxon>Eukaryota</taxon>
        <taxon>Viridiplantae</taxon>
        <taxon>Streptophyta</taxon>
        <taxon>Embryophyta</taxon>
        <taxon>Tracheophyta</taxon>
        <taxon>Spermatophyta</taxon>
        <taxon>Magnoliopsida</taxon>
        <taxon>Nymphaeales</taxon>
        <taxon>Nymphaeaceae</taxon>
        <taxon>Nymphaea</taxon>
    </lineage>
</organism>
<protein>
    <recommendedName>
        <fullName evidence="1">ADP-ribosyl cyclase/cyclic ADP-ribose hydrolase</fullName>
        <ecNumber evidence="1">3.2.2.6</ecNumber>
    </recommendedName>
</protein>
<dbReference type="Gene3D" id="3.40.50.10140">
    <property type="entry name" value="Toll/interleukin-1 receptor homology (TIR) domain"/>
    <property type="match status" value="1"/>
</dbReference>
<dbReference type="EC" id="3.2.2.6" evidence="1"/>
<dbReference type="PANTHER" id="PTHR32009">
    <property type="entry name" value="TMV RESISTANCE PROTEIN N-LIKE"/>
    <property type="match status" value="1"/>
</dbReference>
<evidence type="ECO:0000313" key="7">
    <source>
        <dbReference type="EMBL" id="VVV71047.1"/>
    </source>
</evidence>
<dbReference type="Pfam" id="PF01582">
    <property type="entry name" value="TIR"/>
    <property type="match status" value="1"/>
</dbReference>
<evidence type="ECO:0000256" key="3">
    <source>
        <dbReference type="ARBA" id="ARBA00023027"/>
    </source>
</evidence>